<evidence type="ECO:0000313" key="13">
    <source>
        <dbReference type="Proteomes" id="UP000252085"/>
    </source>
</evidence>
<dbReference type="GO" id="GO:0005871">
    <property type="term" value="C:kinesin complex"/>
    <property type="evidence" value="ECO:0007669"/>
    <property type="project" value="InterPro"/>
</dbReference>
<name>A0A367RPL5_NOSPU</name>
<keyword evidence="4" id="KW-0493">Microtubule</keyword>
<dbReference type="Pfam" id="PF00931">
    <property type="entry name" value="NB-ARC"/>
    <property type="match status" value="1"/>
</dbReference>
<dbReference type="PANTHER" id="PTHR45783">
    <property type="entry name" value="KINESIN LIGHT CHAIN"/>
    <property type="match status" value="1"/>
</dbReference>
<dbReference type="Gene3D" id="1.10.8.430">
    <property type="entry name" value="Helical domain of apoptotic protease-activating factors"/>
    <property type="match status" value="1"/>
</dbReference>
<evidence type="ECO:0000256" key="10">
    <source>
        <dbReference type="PROSITE-ProRule" id="PRU00339"/>
    </source>
</evidence>
<dbReference type="InterPro" id="IPR002182">
    <property type="entry name" value="NB-ARC"/>
</dbReference>
<keyword evidence="8" id="KW-0505">Motor protein</keyword>
<evidence type="ECO:0000256" key="1">
    <source>
        <dbReference type="ARBA" id="ARBA00004245"/>
    </source>
</evidence>
<keyword evidence="7" id="KW-0175">Coiled coil</keyword>
<dbReference type="AlphaFoldDB" id="A0A367RPL5"/>
<accession>A0A367RPL5</accession>
<dbReference type="PROSITE" id="PS50005">
    <property type="entry name" value="TPR"/>
    <property type="match status" value="1"/>
</dbReference>
<dbReference type="SUPFAM" id="SSF52540">
    <property type="entry name" value="P-loop containing nucleoside triphosphate hydrolases"/>
    <property type="match status" value="1"/>
</dbReference>
<dbReference type="GO" id="GO:0043531">
    <property type="term" value="F:ADP binding"/>
    <property type="evidence" value="ECO:0007669"/>
    <property type="project" value="InterPro"/>
</dbReference>
<dbReference type="PANTHER" id="PTHR45783:SF3">
    <property type="entry name" value="KINESIN LIGHT CHAIN"/>
    <property type="match status" value="1"/>
</dbReference>
<dbReference type="Proteomes" id="UP000252085">
    <property type="component" value="Unassembled WGS sequence"/>
</dbReference>
<keyword evidence="5" id="KW-0677">Repeat</keyword>
<keyword evidence="3" id="KW-0963">Cytoplasm</keyword>
<keyword evidence="9" id="KW-0206">Cytoskeleton</keyword>
<evidence type="ECO:0000256" key="5">
    <source>
        <dbReference type="ARBA" id="ARBA00022737"/>
    </source>
</evidence>
<dbReference type="SUPFAM" id="SSF48452">
    <property type="entry name" value="TPR-like"/>
    <property type="match status" value="2"/>
</dbReference>
<evidence type="ECO:0000313" key="12">
    <source>
        <dbReference type="EMBL" id="RCJ37670.1"/>
    </source>
</evidence>
<dbReference type="Pfam" id="PF13424">
    <property type="entry name" value="TPR_12"/>
    <property type="match status" value="2"/>
</dbReference>
<gene>
    <name evidence="12" type="ORF">A6769_12280</name>
</gene>
<dbReference type="InterPro" id="IPR027417">
    <property type="entry name" value="P-loop_NTPase"/>
</dbReference>
<evidence type="ECO:0000256" key="4">
    <source>
        <dbReference type="ARBA" id="ARBA00022701"/>
    </source>
</evidence>
<dbReference type="EMBL" id="LXQE01000136">
    <property type="protein sequence ID" value="RCJ37670.1"/>
    <property type="molecule type" value="Genomic_DNA"/>
</dbReference>
<feature type="domain" description="NB-ARC" evidence="11">
    <location>
        <begin position="8"/>
        <end position="166"/>
    </location>
</feature>
<comment type="similarity">
    <text evidence="2">Belongs to the kinesin light chain family.</text>
</comment>
<dbReference type="PRINTS" id="PR00364">
    <property type="entry name" value="DISEASERSIST"/>
</dbReference>
<dbReference type="SMART" id="SM00028">
    <property type="entry name" value="TPR"/>
    <property type="match status" value="6"/>
</dbReference>
<dbReference type="GO" id="GO:0005737">
    <property type="term" value="C:cytoplasm"/>
    <property type="evidence" value="ECO:0007669"/>
    <property type="project" value="TreeGrafter"/>
</dbReference>
<dbReference type="GO" id="GO:0007018">
    <property type="term" value="P:microtubule-based movement"/>
    <property type="evidence" value="ECO:0007669"/>
    <property type="project" value="TreeGrafter"/>
</dbReference>
<evidence type="ECO:0000256" key="3">
    <source>
        <dbReference type="ARBA" id="ARBA00022490"/>
    </source>
</evidence>
<dbReference type="Pfam" id="PF13181">
    <property type="entry name" value="TPR_8"/>
    <property type="match status" value="1"/>
</dbReference>
<dbReference type="InterPro" id="IPR002151">
    <property type="entry name" value="Kinesin_light"/>
</dbReference>
<keyword evidence="6 10" id="KW-0802">TPR repeat</keyword>
<organism evidence="12 13">
    <name type="scientific">Nostoc punctiforme NIES-2108</name>
    <dbReference type="NCBI Taxonomy" id="1356359"/>
    <lineage>
        <taxon>Bacteria</taxon>
        <taxon>Bacillati</taxon>
        <taxon>Cyanobacteriota</taxon>
        <taxon>Cyanophyceae</taxon>
        <taxon>Nostocales</taxon>
        <taxon>Nostocaceae</taxon>
        <taxon>Nostoc</taxon>
    </lineage>
</organism>
<evidence type="ECO:0000256" key="6">
    <source>
        <dbReference type="ARBA" id="ARBA00022803"/>
    </source>
</evidence>
<comment type="subcellular location">
    <subcellularLocation>
        <location evidence="1">Cytoplasm</location>
        <location evidence="1">Cytoskeleton</location>
    </subcellularLocation>
</comment>
<evidence type="ECO:0000256" key="7">
    <source>
        <dbReference type="ARBA" id="ARBA00023054"/>
    </source>
</evidence>
<dbReference type="GO" id="GO:0019894">
    <property type="term" value="F:kinesin binding"/>
    <property type="evidence" value="ECO:0007669"/>
    <property type="project" value="TreeGrafter"/>
</dbReference>
<evidence type="ECO:0000256" key="8">
    <source>
        <dbReference type="ARBA" id="ARBA00023175"/>
    </source>
</evidence>
<proteinExistence type="inferred from homology"/>
<dbReference type="InterPro" id="IPR011990">
    <property type="entry name" value="TPR-like_helical_dom_sf"/>
</dbReference>
<dbReference type="Gene3D" id="1.25.40.10">
    <property type="entry name" value="Tetratricopeptide repeat domain"/>
    <property type="match status" value="2"/>
</dbReference>
<sequence length="656" mass="74996">MVKFVGRETELQNLHEMLQENNQVVIAAIAGMGGLGKTELALQYAMAHRETYKGGICWLLPKAGDVGIQIVQFARTHLDLNSPQYLDGDLPSQVKYCWQHWREGDVLVVLDDLNDYSKVETYLLPQLPRFKVLITTRLQLDLPQSFTLNVLGESSSVELLQAWVGEKVTQESAAAKKLCECLGYLPLALNLVGRYIKKRRISLTEMVQRLDAKGKALNHQALTLDEKDRTCTLNVKRGVIAAFELSWEKLSNDAKELGVLLSLFALAPIPWTLVESVETGKDAEQLEDSRVELESLHLLQGEDNYHLHQLIREFFQLKQAEFNQVEELKRSLCRVMVGIAKSISHPQSITHNTITAVNPALQHLEEAAKALKDLSNDDDLIWLFTGLGRFYEGQGFYEQAETWYKLCIEVADRPSSFAALYKASSRNNLASLYTFQGYYSQAEEQYKEALEINRHLLGEEHPDTITTLSNLAYLYKAQKFYEKAKPIYKRALELRICLLGETHIDVATSLNNLAALYSEEGNYWDAELLCTRSIEICQINIKICQINENFLKLTFSLNTLANIYCGQHRYSEAEQKYQQVVAWRKTLLGEDHHQVAISLDQLAYLYRIQYRYKEAEILCVKALEIFEQRLGVNNPDTVMCRENLAYLRDRLPPNPE</sequence>
<reference evidence="12 13" key="1">
    <citation type="submission" date="2016-04" db="EMBL/GenBank/DDBJ databases">
        <authorList>
            <person name="Evans L.H."/>
            <person name="Alamgir A."/>
            <person name="Owens N."/>
            <person name="Weber N.D."/>
            <person name="Virtaneva K."/>
            <person name="Barbian K."/>
            <person name="Babar A."/>
            <person name="Rosenke K."/>
        </authorList>
    </citation>
    <scope>NUCLEOTIDE SEQUENCE [LARGE SCALE GENOMIC DNA]</scope>
    <source>
        <strain evidence="12">NIES-2108</strain>
    </source>
</reference>
<dbReference type="GO" id="GO:0005874">
    <property type="term" value="C:microtubule"/>
    <property type="evidence" value="ECO:0007669"/>
    <property type="project" value="UniProtKB-KW"/>
</dbReference>
<evidence type="ECO:0000256" key="9">
    <source>
        <dbReference type="ARBA" id="ARBA00023212"/>
    </source>
</evidence>
<evidence type="ECO:0000256" key="2">
    <source>
        <dbReference type="ARBA" id="ARBA00009622"/>
    </source>
</evidence>
<feature type="repeat" description="TPR" evidence="10">
    <location>
        <begin position="423"/>
        <end position="456"/>
    </location>
</feature>
<comment type="caution">
    <text evidence="12">The sequence shown here is derived from an EMBL/GenBank/DDBJ whole genome shotgun (WGS) entry which is preliminary data.</text>
</comment>
<dbReference type="Gene3D" id="3.40.50.300">
    <property type="entry name" value="P-loop containing nucleotide triphosphate hydrolases"/>
    <property type="match status" value="1"/>
</dbReference>
<dbReference type="InterPro" id="IPR042197">
    <property type="entry name" value="Apaf_helical"/>
</dbReference>
<evidence type="ECO:0000259" key="11">
    <source>
        <dbReference type="Pfam" id="PF00931"/>
    </source>
</evidence>
<dbReference type="InterPro" id="IPR019734">
    <property type="entry name" value="TPR_rpt"/>
</dbReference>
<protein>
    <recommendedName>
        <fullName evidence="11">NB-ARC domain-containing protein</fullName>
    </recommendedName>
</protein>